<sequence>MRFMSNVKSTVKGVVIGGALGAAAALLLAPKSGQELRKDIRSKYKEASDRTSKWASEAGAKTKEVASQVGQHASEIVDKTLSIVRTAKSEAADAAGAVKQEIASAARSGSLSDGERELGRAQARE</sequence>
<gene>
    <name evidence="2" type="ORF">E6C55_16085</name>
</gene>
<dbReference type="Pfam" id="PF12732">
    <property type="entry name" value="YtxH"/>
    <property type="match status" value="1"/>
</dbReference>
<evidence type="ECO:0000313" key="3">
    <source>
        <dbReference type="Proteomes" id="UP000310636"/>
    </source>
</evidence>
<name>A0A4S4BRB5_9BACL</name>
<evidence type="ECO:0000256" key="1">
    <source>
        <dbReference type="SAM" id="MobiDB-lite"/>
    </source>
</evidence>
<dbReference type="PANTHER" id="PTHR35792:SF1">
    <property type="entry name" value="SLL0268 PROTEIN"/>
    <property type="match status" value="1"/>
</dbReference>
<dbReference type="Proteomes" id="UP000310636">
    <property type="component" value="Unassembled WGS sequence"/>
</dbReference>
<dbReference type="Gene3D" id="1.10.287.700">
    <property type="entry name" value="Helix hairpin bin"/>
    <property type="match status" value="1"/>
</dbReference>
<protein>
    <submittedName>
        <fullName evidence="2">YtxH domain-containing protein</fullName>
    </submittedName>
</protein>
<evidence type="ECO:0000313" key="2">
    <source>
        <dbReference type="EMBL" id="THF77536.1"/>
    </source>
</evidence>
<reference evidence="2 3" key="1">
    <citation type="submission" date="2019-04" db="EMBL/GenBank/DDBJ databases">
        <title>Cohnella sp. nov. isolated from preserved vegetables.</title>
        <authorList>
            <person name="Lin S.-Y."/>
            <person name="Hung M.-H."/>
            <person name="Young C.-C."/>
        </authorList>
    </citation>
    <scope>NUCLEOTIDE SEQUENCE [LARGE SCALE GENOMIC DNA]</scope>
    <source>
        <strain evidence="2 3">CC-MHH1044</strain>
    </source>
</reference>
<dbReference type="EMBL" id="SSOB01000019">
    <property type="protein sequence ID" value="THF77536.1"/>
    <property type="molecule type" value="Genomic_DNA"/>
</dbReference>
<dbReference type="AlphaFoldDB" id="A0A4S4BRB5"/>
<comment type="caution">
    <text evidence="2">The sequence shown here is derived from an EMBL/GenBank/DDBJ whole genome shotgun (WGS) entry which is preliminary data.</text>
</comment>
<dbReference type="InterPro" id="IPR024623">
    <property type="entry name" value="YtxH"/>
</dbReference>
<feature type="compositionally biased region" description="Basic and acidic residues" evidence="1">
    <location>
        <begin position="113"/>
        <end position="125"/>
    </location>
</feature>
<feature type="region of interest" description="Disordered" evidence="1">
    <location>
        <begin position="104"/>
        <end position="125"/>
    </location>
</feature>
<dbReference type="OrthoDB" id="9810874at2"/>
<dbReference type="PANTHER" id="PTHR35792">
    <property type="entry name" value="GENERAL STRESS PROTEIN"/>
    <property type="match status" value="1"/>
</dbReference>
<keyword evidence="3" id="KW-1185">Reference proteome</keyword>
<proteinExistence type="predicted"/>
<dbReference type="InterPro" id="IPR052928">
    <property type="entry name" value="Desiccation-related_membrane"/>
</dbReference>
<organism evidence="2 3">
    <name type="scientific">Cohnella fermenti</name>
    <dbReference type="NCBI Taxonomy" id="2565925"/>
    <lineage>
        <taxon>Bacteria</taxon>
        <taxon>Bacillati</taxon>
        <taxon>Bacillota</taxon>
        <taxon>Bacilli</taxon>
        <taxon>Bacillales</taxon>
        <taxon>Paenibacillaceae</taxon>
        <taxon>Cohnella</taxon>
    </lineage>
</organism>
<accession>A0A4S4BRB5</accession>